<sequence>MQNPIEILLIEDNPADIRLTQEAFREARLRNTLHVVQDGVSAMAFIRQAAPFQQAPRPDLILLDLNLPKKDGRDVLKEIKSDPHIRTIPVVVLTTSDDEADVLRSYDLHANAYLVKPIDILQFIKMIQSLEDFWLSVVKLPPKVAEA</sequence>
<dbReference type="InterPro" id="IPR011006">
    <property type="entry name" value="CheY-like_superfamily"/>
</dbReference>
<dbReference type="GO" id="GO:0000160">
    <property type="term" value="P:phosphorelay signal transduction system"/>
    <property type="evidence" value="ECO:0007669"/>
    <property type="project" value="InterPro"/>
</dbReference>
<organism evidence="3 4">
    <name type="scientific">Candidatus Nitrospira neomarina</name>
    <dbReference type="NCBI Taxonomy" id="3020899"/>
    <lineage>
        <taxon>Bacteria</taxon>
        <taxon>Pseudomonadati</taxon>
        <taxon>Nitrospirota</taxon>
        <taxon>Nitrospiria</taxon>
        <taxon>Nitrospirales</taxon>
        <taxon>Nitrospiraceae</taxon>
        <taxon>Nitrospira</taxon>
    </lineage>
</organism>
<dbReference type="PANTHER" id="PTHR44520:SF2">
    <property type="entry name" value="RESPONSE REGULATOR RCP1"/>
    <property type="match status" value="1"/>
</dbReference>
<feature type="modified residue" description="4-aspartylphosphate" evidence="1">
    <location>
        <position position="64"/>
    </location>
</feature>
<keyword evidence="4" id="KW-1185">Reference proteome</keyword>
<evidence type="ECO:0000313" key="3">
    <source>
        <dbReference type="EMBL" id="WNM62670.1"/>
    </source>
</evidence>
<dbReference type="Proteomes" id="UP001302494">
    <property type="component" value="Chromosome"/>
</dbReference>
<dbReference type="SMART" id="SM00448">
    <property type="entry name" value="REC"/>
    <property type="match status" value="1"/>
</dbReference>
<evidence type="ECO:0000256" key="1">
    <source>
        <dbReference type="PROSITE-ProRule" id="PRU00169"/>
    </source>
</evidence>
<name>A0AA96JX15_9BACT</name>
<dbReference type="InterPro" id="IPR001789">
    <property type="entry name" value="Sig_transdc_resp-reg_receiver"/>
</dbReference>
<dbReference type="InterPro" id="IPR052893">
    <property type="entry name" value="TCS_response_regulator"/>
</dbReference>
<protein>
    <submittedName>
        <fullName evidence="3">Response regulator</fullName>
    </submittedName>
</protein>
<dbReference type="EMBL" id="CP116968">
    <property type="protein sequence ID" value="WNM62670.1"/>
    <property type="molecule type" value="Genomic_DNA"/>
</dbReference>
<dbReference type="PROSITE" id="PS50110">
    <property type="entry name" value="RESPONSE_REGULATORY"/>
    <property type="match status" value="1"/>
</dbReference>
<gene>
    <name evidence="3" type="ORF">PQG83_02685</name>
</gene>
<dbReference type="SUPFAM" id="SSF52172">
    <property type="entry name" value="CheY-like"/>
    <property type="match status" value="1"/>
</dbReference>
<keyword evidence="1" id="KW-0597">Phosphoprotein</keyword>
<proteinExistence type="predicted"/>
<reference evidence="3 4" key="1">
    <citation type="submission" date="2023-01" db="EMBL/GenBank/DDBJ databases">
        <title>Cultivation and genomic characterization of new, ubiquitous marine nitrite-oxidizing bacteria from the Nitrospirales.</title>
        <authorList>
            <person name="Mueller A.J."/>
            <person name="Daebeler A."/>
            <person name="Herbold C.W."/>
            <person name="Kirkegaard R.H."/>
            <person name="Daims H."/>
        </authorList>
    </citation>
    <scope>NUCLEOTIDE SEQUENCE [LARGE SCALE GENOMIC DNA]</scope>
    <source>
        <strain evidence="3 4">DK</strain>
    </source>
</reference>
<evidence type="ECO:0000259" key="2">
    <source>
        <dbReference type="PROSITE" id="PS50110"/>
    </source>
</evidence>
<dbReference type="KEGG" id="nneo:PQG83_02685"/>
<dbReference type="Gene3D" id="3.40.50.2300">
    <property type="match status" value="1"/>
</dbReference>
<dbReference type="PANTHER" id="PTHR44520">
    <property type="entry name" value="RESPONSE REGULATOR RCP1-RELATED"/>
    <property type="match status" value="1"/>
</dbReference>
<feature type="domain" description="Response regulatory" evidence="2">
    <location>
        <begin position="6"/>
        <end position="131"/>
    </location>
</feature>
<dbReference type="CDD" id="cd17557">
    <property type="entry name" value="REC_Rcp-like"/>
    <property type="match status" value="1"/>
</dbReference>
<accession>A0AA96JX15</accession>
<dbReference type="Pfam" id="PF00072">
    <property type="entry name" value="Response_reg"/>
    <property type="match status" value="1"/>
</dbReference>
<dbReference type="AlphaFoldDB" id="A0AA96JX15"/>
<dbReference type="RefSeq" id="WP_312746504.1">
    <property type="nucleotide sequence ID" value="NZ_CP116968.1"/>
</dbReference>
<evidence type="ECO:0000313" key="4">
    <source>
        <dbReference type="Proteomes" id="UP001302494"/>
    </source>
</evidence>